<sequence>MKQAARVAGGSGGRSTEHNQTHSSKDRTSGIPSFLLPISHR</sequence>
<feature type="region of interest" description="Disordered" evidence="1">
    <location>
        <begin position="1"/>
        <end position="41"/>
    </location>
</feature>
<accession>A0A0E9R113</accession>
<evidence type="ECO:0000313" key="2">
    <source>
        <dbReference type="EMBL" id="JAH22190.1"/>
    </source>
</evidence>
<name>A0A0E9R113_ANGAN</name>
<evidence type="ECO:0000256" key="1">
    <source>
        <dbReference type="SAM" id="MobiDB-lite"/>
    </source>
</evidence>
<reference evidence="2" key="2">
    <citation type="journal article" date="2015" name="Fish Shellfish Immunol.">
        <title>Early steps in the European eel (Anguilla anguilla)-Vibrio vulnificus interaction in the gills: Role of the RtxA13 toxin.</title>
        <authorList>
            <person name="Callol A."/>
            <person name="Pajuelo D."/>
            <person name="Ebbesson L."/>
            <person name="Teles M."/>
            <person name="MacKenzie S."/>
            <person name="Amaro C."/>
        </authorList>
    </citation>
    <scope>NUCLEOTIDE SEQUENCE</scope>
</reference>
<feature type="compositionally biased region" description="Basic and acidic residues" evidence="1">
    <location>
        <begin position="15"/>
        <end position="28"/>
    </location>
</feature>
<dbReference type="AlphaFoldDB" id="A0A0E9R113"/>
<dbReference type="EMBL" id="GBXM01086387">
    <property type="protein sequence ID" value="JAH22190.1"/>
    <property type="molecule type" value="Transcribed_RNA"/>
</dbReference>
<reference evidence="2" key="1">
    <citation type="submission" date="2014-11" db="EMBL/GenBank/DDBJ databases">
        <authorList>
            <person name="Amaro Gonzalez C."/>
        </authorList>
    </citation>
    <scope>NUCLEOTIDE SEQUENCE</scope>
</reference>
<proteinExistence type="predicted"/>
<organism evidence="2">
    <name type="scientific">Anguilla anguilla</name>
    <name type="common">European freshwater eel</name>
    <name type="synonym">Muraena anguilla</name>
    <dbReference type="NCBI Taxonomy" id="7936"/>
    <lineage>
        <taxon>Eukaryota</taxon>
        <taxon>Metazoa</taxon>
        <taxon>Chordata</taxon>
        <taxon>Craniata</taxon>
        <taxon>Vertebrata</taxon>
        <taxon>Euteleostomi</taxon>
        <taxon>Actinopterygii</taxon>
        <taxon>Neopterygii</taxon>
        <taxon>Teleostei</taxon>
        <taxon>Anguilliformes</taxon>
        <taxon>Anguillidae</taxon>
        <taxon>Anguilla</taxon>
    </lineage>
</organism>
<protein>
    <submittedName>
        <fullName evidence="2">Uncharacterized protein</fullName>
    </submittedName>
</protein>